<dbReference type="PROSITE" id="PS51257">
    <property type="entry name" value="PROKAR_LIPOPROTEIN"/>
    <property type="match status" value="1"/>
</dbReference>
<dbReference type="EMBL" id="UGRI01000001">
    <property type="protein sequence ID" value="SUA20965.1"/>
    <property type="molecule type" value="Genomic_DNA"/>
</dbReference>
<reference evidence="1" key="1">
    <citation type="submission" date="2018-06" db="EMBL/GenBank/DDBJ databases">
        <authorList>
            <consortium name="Pathogen Informatics"/>
            <person name="Doyle S."/>
        </authorList>
    </citation>
    <scope>NUCLEOTIDE SEQUENCE [LARGE SCALE GENOMIC DNA]</scope>
    <source>
        <strain evidence="1">NCTC11421</strain>
    </source>
</reference>
<proteinExistence type="predicted"/>
<evidence type="ECO:0000313" key="1">
    <source>
        <dbReference type="EMBL" id="SUA20965.1"/>
    </source>
</evidence>
<sequence>MRNAEIPFAVLGGCLLLAACGKSENTAEQPQNAAQSAPKPVFKVKYIDNTAIAGLALGQSSEGKTNDGKKQISYPIKGLPEQNAVRLTGKHPNDLEAVVGKCMETDGKDAPSGWAENGVCHTLFAKLVGNIAEDGGKLTDYLISHSALQPYQAGKSGYAAVQNGRYVLEIDSEGAFYFRRRHY</sequence>
<gene>
    <name evidence="1" type="ORF">NCTC11421_01070</name>
</gene>
<accession>A0A378VVC1</accession>
<organism evidence="1">
    <name type="scientific">Neisseria gonorrhoeae</name>
    <dbReference type="NCBI Taxonomy" id="485"/>
    <lineage>
        <taxon>Bacteria</taxon>
        <taxon>Pseudomonadati</taxon>
        <taxon>Pseudomonadota</taxon>
        <taxon>Betaproteobacteria</taxon>
        <taxon>Neisseriales</taxon>
        <taxon>Neisseriaceae</taxon>
        <taxon>Neisseria</taxon>
    </lineage>
</organism>
<dbReference type="AlphaFoldDB" id="A0A378VVC1"/>
<name>A0A378VVC1_NEIGO</name>
<protein>
    <recommendedName>
        <fullName evidence="2">Lipoprotein</fullName>
    </recommendedName>
</protein>
<evidence type="ECO:0008006" key="2">
    <source>
        <dbReference type="Google" id="ProtNLM"/>
    </source>
</evidence>